<organism evidence="1">
    <name type="scientific">marine metagenome</name>
    <dbReference type="NCBI Taxonomy" id="408172"/>
    <lineage>
        <taxon>unclassified sequences</taxon>
        <taxon>metagenomes</taxon>
        <taxon>ecological metagenomes</taxon>
    </lineage>
</organism>
<dbReference type="InterPro" id="IPR038553">
    <property type="entry name" value="T4-gp15_tss_sf"/>
</dbReference>
<dbReference type="Pfam" id="PF16724">
    <property type="entry name" value="T4-gp15_tss"/>
    <property type="match status" value="1"/>
</dbReference>
<evidence type="ECO:0000313" key="1">
    <source>
        <dbReference type="EMBL" id="SVA84016.1"/>
    </source>
</evidence>
<dbReference type="Gene3D" id="3.30.2000.40">
    <property type="entry name" value="Myoviridae tail sheath stabiliser"/>
    <property type="match status" value="1"/>
</dbReference>
<dbReference type="AlphaFoldDB" id="A0A381Z401"/>
<protein>
    <submittedName>
        <fullName evidence="1">Uncharacterized protein</fullName>
    </submittedName>
</protein>
<dbReference type="EMBL" id="UINC01019876">
    <property type="protein sequence ID" value="SVA84016.1"/>
    <property type="molecule type" value="Genomic_DNA"/>
</dbReference>
<accession>A0A381Z401</accession>
<reference evidence="1" key="1">
    <citation type="submission" date="2018-05" db="EMBL/GenBank/DDBJ databases">
        <authorList>
            <person name="Lanie J.A."/>
            <person name="Ng W.-L."/>
            <person name="Kazmierczak K.M."/>
            <person name="Andrzejewski T.M."/>
            <person name="Davidsen T.M."/>
            <person name="Wayne K.J."/>
            <person name="Tettelin H."/>
            <person name="Glass J.I."/>
            <person name="Rusch D."/>
            <person name="Podicherti R."/>
            <person name="Tsui H.-C.T."/>
            <person name="Winkler M.E."/>
        </authorList>
    </citation>
    <scope>NUCLEOTIDE SEQUENCE</scope>
</reference>
<proteinExistence type="predicted"/>
<dbReference type="InterPro" id="IPR031997">
    <property type="entry name" value="T4-gp15_tss"/>
</dbReference>
<sequence>MFNNIQIKKIKADGTVLSSPMVPLSYGPKQKFLDRIAEEPSLSDRNRSAISLPRMAFELTGFEYDVARQQNKLIRAAKSTYEADGKRGFQYNPAPYNLNFTLSILTKNMNDALQIVEQILPYFQPEYTVTMKMVDAMPDNRDVPIILNSVSFQDDYEGSFEDRRIIEYTLDFTMKTYFFGPVYTGNLIKNVIERTYLGDGNTAFSSSQITAAGLIKEVKHYEPAFGERCNAVANSTTVTFDTAINSKISVADEVFGTNLTTNPTISSIAGNKLSIVLSNAITVIDTTLLKFVGSVDPADSFVVAENVTYYDDGAQYSFEDEDNS</sequence>
<gene>
    <name evidence="1" type="ORF">METZ01_LOCUS136870</name>
</gene>
<name>A0A381Z401_9ZZZZ</name>